<proteinExistence type="predicted"/>
<keyword evidence="3" id="KW-1185">Reference proteome</keyword>
<accession>A0A7J8KBM9</accession>
<sequence>MFTSLPRVTPPGEMRDGRCEVPPGGRQPFSHCCHDDAGCRELPGPRSYPSQRQRLVSAVGPPPRPVHSGGPKGSARLHHGSAPSFSLGQCWSRALPLHLCPRPRLRVCRSQGTKPKTTGEANAGQQRVSILSTLPSDPGELREGEPTGLQRFPSSFKKSQTEDRPRLPTQVSAHSGVCSLSGTRDLNAASGSQHRSQQPTFRALPALTAGQAPRGWRALLPSPPALAPSSQSHPPRRSGSFRRVGAFLPHICRQHPSHAASLALPPALLLLAF</sequence>
<evidence type="ECO:0000256" key="1">
    <source>
        <dbReference type="SAM" id="MobiDB-lite"/>
    </source>
</evidence>
<reference evidence="2 3" key="1">
    <citation type="journal article" date="2020" name="Nature">
        <title>Six reference-quality genomes reveal evolution of bat adaptations.</title>
        <authorList>
            <person name="Jebb D."/>
            <person name="Huang Z."/>
            <person name="Pippel M."/>
            <person name="Hughes G.M."/>
            <person name="Lavrichenko K."/>
            <person name="Devanna P."/>
            <person name="Winkler S."/>
            <person name="Jermiin L.S."/>
            <person name="Skirmuntt E.C."/>
            <person name="Katzourakis A."/>
            <person name="Burkitt-Gray L."/>
            <person name="Ray D.A."/>
            <person name="Sullivan K.A.M."/>
            <person name="Roscito J.G."/>
            <person name="Kirilenko B.M."/>
            <person name="Davalos L.M."/>
            <person name="Corthals A.P."/>
            <person name="Power M.L."/>
            <person name="Jones G."/>
            <person name="Ransome R.D."/>
            <person name="Dechmann D.K.N."/>
            <person name="Locatelli A.G."/>
            <person name="Puechmaille S.J."/>
            <person name="Fedrigo O."/>
            <person name="Jarvis E.D."/>
            <person name="Hiller M."/>
            <person name="Vernes S.C."/>
            <person name="Myers E.W."/>
            <person name="Teeling E.C."/>
        </authorList>
    </citation>
    <scope>NUCLEOTIDE SEQUENCE [LARGE SCALE GENOMIC DNA]</scope>
    <source>
        <strain evidence="2">MRouAeg1</strain>
        <tissue evidence="2">Muscle</tissue>
    </source>
</reference>
<comment type="caution">
    <text evidence="2">The sequence shown here is derived from an EMBL/GenBank/DDBJ whole genome shotgun (WGS) entry which is preliminary data.</text>
</comment>
<evidence type="ECO:0000313" key="2">
    <source>
        <dbReference type="EMBL" id="KAF6506239.1"/>
    </source>
</evidence>
<dbReference type="AlphaFoldDB" id="A0A7J8KBM9"/>
<feature type="compositionally biased region" description="Polar residues" evidence="1">
    <location>
        <begin position="110"/>
        <end position="135"/>
    </location>
</feature>
<feature type="region of interest" description="Disordered" evidence="1">
    <location>
        <begin position="43"/>
        <end position="80"/>
    </location>
</feature>
<gene>
    <name evidence="2" type="ORF">HJG63_008025</name>
</gene>
<dbReference type="Proteomes" id="UP000593571">
    <property type="component" value="Unassembled WGS sequence"/>
</dbReference>
<name>A0A7J8KBM9_ROUAE</name>
<organism evidence="2 3">
    <name type="scientific">Rousettus aegyptiacus</name>
    <name type="common">Egyptian fruit bat</name>
    <name type="synonym">Pteropus aegyptiacus</name>
    <dbReference type="NCBI Taxonomy" id="9407"/>
    <lineage>
        <taxon>Eukaryota</taxon>
        <taxon>Metazoa</taxon>
        <taxon>Chordata</taxon>
        <taxon>Craniata</taxon>
        <taxon>Vertebrata</taxon>
        <taxon>Euteleostomi</taxon>
        <taxon>Mammalia</taxon>
        <taxon>Eutheria</taxon>
        <taxon>Laurasiatheria</taxon>
        <taxon>Chiroptera</taxon>
        <taxon>Yinpterochiroptera</taxon>
        <taxon>Pteropodoidea</taxon>
        <taxon>Pteropodidae</taxon>
        <taxon>Rousettinae</taxon>
        <taxon>Rousettus</taxon>
    </lineage>
</organism>
<feature type="region of interest" description="Disordered" evidence="1">
    <location>
        <begin position="1"/>
        <end position="22"/>
    </location>
</feature>
<dbReference type="EMBL" id="JACASE010000001">
    <property type="protein sequence ID" value="KAF6506239.1"/>
    <property type="molecule type" value="Genomic_DNA"/>
</dbReference>
<protein>
    <submittedName>
        <fullName evidence="2">Uncharacterized protein</fullName>
    </submittedName>
</protein>
<feature type="region of interest" description="Disordered" evidence="1">
    <location>
        <begin position="110"/>
        <end position="176"/>
    </location>
</feature>
<evidence type="ECO:0000313" key="3">
    <source>
        <dbReference type="Proteomes" id="UP000593571"/>
    </source>
</evidence>
<feature type="region of interest" description="Disordered" evidence="1">
    <location>
        <begin position="220"/>
        <end position="239"/>
    </location>
</feature>